<dbReference type="Gene3D" id="1.10.10.10">
    <property type="entry name" value="Winged helix-like DNA-binding domain superfamily/Winged helix DNA-binding domain"/>
    <property type="match status" value="1"/>
</dbReference>
<name>A0AB94II88_9BACI</name>
<evidence type="ECO:0000313" key="1">
    <source>
        <dbReference type="EMBL" id="ETI66731.1"/>
    </source>
</evidence>
<dbReference type="EMBL" id="ALAN01000122">
    <property type="protein sequence ID" value="ETI66731.1"/>
    <property type="molecule type" value="Genomic_DNA"/>
</dbReference>
<dbReference type="AlphaFoldDB" id="A0AB94II88"/>
<comment type="caution">
    <text evidence="1">The sequence shown here is derived from an EMBL/GenBank/DDBJ whole genome shotgun (WGS) entry which is preliminary data.</text>
</comment>
<proteinExistence type="predicted"/>
<evidence type="ECO:0000313" key="2">
    <source>
        <dbReference type="Proteomes" id="UP000018877"/>
    </source>
</evidence>
<gene>
    <name evidence="1" type="ORF">BAVI_21193</name>
</gene>
<dbReference type="InterPro" id="IPR036388">
    <property type="entry name" value="WH-like_DNA-bd_sf"/>
</dbReference>
<dbReference type="InterPro" id="IPR036390">
    <property type="entry name" value="WH_DNA-bd_sf"/>
</dbReference>
<organism evidence="1 2">
    <name type="scientific">Neobacillus vireti LMG 21834</name>
    <dbReference type="NCBI Taxonomy" id="1131730"/>
    <lineage>
        <taxon>Bacteria</taxon>
        <taxon>Bacillati</taxon>
        <taxon>Bacillota</taxon>
        <taxon>Bacilli</taxon>
        <taxon>Bacillales</taxon>
        <taxon>Bacillaceae</taxon>
        <taxon>Neobacillus</taxon>
    </lineage>
</organism>
<sequence length="231" mass="26167">MKQVVAATISLTKRRREFLDQIWYQYQNTNLPVHYSEVAEAIGVSKWTAYDVLKSLEGQGLLKRTYNANENETGRSVVVFSPTDLAGHLFQKERRGISNTDEWEMILNEVTDLIKSHQDLPLMDAINTILELMKTVDVKLKFCAYFLCVLILFLNSLGDAIKDLTVNVVNSSQESKIQLSVFVGAVVGMIIQSVGEELSPEMITLVKQFFDNVNQLDSVELDLLIEFIKQS</sequence>
<dbReference type="SUPFAM" id="SSF46785">
    <property type="entry name" value="Winged helix' DNA-binding domain"/>
    <property type="match status" value="1"/>
</dbReference>
<protein>
    <submittedName>
        <fullName evidence="1">Transscriptional regulator</fullName>
    </submittedName>
</protein>
<keyword evidence="2" id="KW-1185">Reference proteome</keyword>
<dbReference type="Proteomes" id="UP000018877">
    <property type="component" value="Unassembled WGS sequence"/>
</dbReference>
<reference evidence="1 2" key="1">
    <citation type="journal article" date="2014" name="Environ. Microbiol.">
        <title>The nitrate-ammonifying and nosZ-carrying bacterium Bacillus vireti is a potent source and sink for nitric and nitrous oxide under high nitrate conditions.</title>
        <authorList>
            <person name="Mania D."/>
            <person name="Heylen K."/>
            <person name="van Spanning R.J."/>
            <person name="Frostegard A."/>
        </authorList>
    </citation>
    <scope>NUCLEOTIDE SEQUENCE [LARGE SCALE GENOMIC DNA]</scope>
    <source>
        <strain evidence="1 2">LMG 21834</strain>
    </source>
</reference>
<accession>A0AB94II88</accession>